<gene>
    <name evidence="2" type="ORF">Bfra_002287</name>
</gene>
<evidence type="ECO:0000313" key="3">
    <source>
        <dbReference type="Proteomes" id="UP000531561"/>
    </source>
</evidence>
<reference evidence="2 3" key="1">
    <citation type="journal article" date="2020" name="Phytopathology">
        <title>A high-quality genome resource of Botrytis fragariae, a new and rapidly spreading fungal pathogen causing strawberry gray mold in the U.S.A.</title>
        <authorList>
            <person name="Wu Y."/>
            <person name="Saski C.A."/>
            <person name="Schnabel G."/>
            <person name="Xiao S."/>
            <person name="Hu M."/>
        </authorList>
    </citation>
    <scope>NUCLEOTIDE SEQUENCE [LARGE SCALE GENOMIC DNA]</scope>
    <source>
        <strain evidence="2 3">BVB16</strain>
    </source>
</reference>
<dbReference type="EMBL" id="JABFCT010000004">
    <property type="protein sequence ID" value="KAF5875891.1"/>
    <property type="molecule type" value="Genomic_DNA"/>
</dbReference>
<protein>
    <submittedName>
        <fullName evidence="2">Uncharacterized protein</fullName>
    </submittedName>
</protein>
<dbReference type="OrthoDB" id="415825at2759"/>
<evidence type="ECO:0000256" key="1">
    <source>
        <dbReference type="SAM" id="MobiDB-lite"/>
    </source>
</evidence>
<feature type="region of interest" description="Disordered" evidence="1">
    <location>
        <begin position="1"/>
        <end position="24"/>
    </location>
</feature>
<proteinExistence type="predicted"/>
<organism evidence="2 3">
    <name type="scientific">Botrytis fragariae</name>
    <dbReference type="NCBI Taxonomy" id="1964551"/>
    <lineage>
        <taxon>Eukaryota</taxon>
        <taxon>Fungi</taxon>
        <taxon>Dikarya</taxon>
        <taxon>Ascomycota</taxon>
        <taxon>Pezizomycotina</taxon>
        <taxon>Leotiomycetes</taxon>
        <taxon>Helotiales</taxon>
        <taxon>Sclerotiniaceae</taxon>
        <taxon>Botrytis</taxon>
    </lineage>
</organism>
<keyword evidence="3" id="KW-1185">Reference proteome</keyword>
<dbReference type="AlphaFoldDB" id="A0A8H6AY29"/>
<evidence type="ECO:0000313" key="2">
    <source>
        <dbReference type="EMBL" id="KAF5875891.1"/>
    </source>
</evidence>
<sequence length="64" mass="7288">MSFPSAADSASDTHPSSPTHPTHPLIKALQVSLQREIFFKPENEELTEDYKNAINRYNKAFIKQ</sequence>
<name>A0A8H6AY29_9HELO</name>
<comment type="caution">
    <text evidence="2">The sequence shown here is derived from an EMBL/GenBank/DDBJ whole genome shotgun (WGS) entry which is preliminary data.</text>
</comment>
<accession>A0A8H6AY29</accession>
<dbReference type="GeneID" id="59256401"/>
<dbReference type="Proteomes" id="UP000531561">
    <property type="component" value="Unassembled WGS sequence"/>
</dbReference>
<dbReference type="RefSeq" id="XP_037194837.1">
    <property type="nucleotide sequence ID" value="XM_037332709.1"/>
</dbReference>